<evidence type="ECO:0000313" key="2">
    <source>
        <dbReference type="EMBL" id="EIE21489.1"/>
    </source>
</evidence>
<dbReference type="EMBL" id="AGSI01000003">
    <property type="protein sequence ID" value="EIE25923.1"/>
    <property type="molecule type" value="Genomic_DNA"/>
</dbReference>
<dbReference type="GeneID" id="17039473"/>
<comment type="caution">
    <text evidence="2">The sequence shown here is derived from an EMBL/GenBank/DDBJ whole genome shotgun (WGS) entry which is preliminary data.</text>
</comment>
<dbReference type="GeneID" id="17043927"/>
<evidence type="ECO:0000313" key="4">
    <source>
        <dbReference type="EMBL" id="EIE26223.1"/>
    </source>
</evidence>
<dbReference type="GeneID" id="17044227"/>
<reference evidence="2 5" key="1">
    <citation type="journal article" date="2012" name="Genome Biol.">
        <title>The genome of the polar eukaryotic microalga coccomyxa subellipsoidea reveals traits of cold adaptation.</title>
        <authorList>
            <person name="Blanc G."/>
            <person name="Agarkova I."/>
            <person name="Grimwood J."/>
            <person name="Kuo A."/>
            <person name="Brueggeman A."/>
            <person name="Dunigan D."/>
            <person name="Gurnon J."/>
            <person name="Ladunga I."/>
            <person name="Lindquist E."/>
            <person name="Lucas S."/>
            <person name="Pangilinan J."/>
            <person name="Proschold T."/>
            <person name="Salamov A."/>
            <person name="Schmutz J."/>
            <person name="Weeks D."/>
            <person name="Yamada T."/>
            <person name="Claverie J.M."/>
            <person name="Grigoriev I."/>
            <person name="Van Etten J."/>
            <person name="Lomsadze A."/>
            <person name="Borodovsky M."/>
        </authorList>
    </citation>
    <scope>NUCLEOTIDE SEQUENCE [LARGE SCALE GENOMIC DNA]</scope>
    <source>
        <strain evidence="2 5">C-169</strain>
    </source>
</reference>
<dbReference type="EMBL" id="AGSI01000012">
    <property type="protein sequence ID" value="EIE21489.1"/>
    <property type="molecule type" value="Genomic_DNA"/>
</dbReference>
<keyword evidence="5" id="KW-1185">Reference proteome</keyword>
<evidence type="ECO:0000256" key="1">
    <source>
        <dbReference type="SAM" id="SignalP"/>
    </source>
</evidence>
<name>I0YSX0_COCSC</name>
<dbReference type="EMBL" id="AGSI01000003">
    <property type="protein sequence ID" value="EIE26223.1"/>
    <property type="molecule type" value="Genomic_DNA"/>
</dbReference>
<dbReference type="KEGG" id="csl:COCSUDRAFT_32424"/>
<evidence type="ECO:0000313" key="3">
    <source>
        <dbReference type="EMBL" id="EIE25923.1"/>
    </source>
</evidence>
<dbReference type="RefSeq" id="XP_005646033.1">
    <property type="nucleotide sequence ID" value="XM_005645976.1"/>
</dbReference>
<organism evidence="2 5">
    <name type="scientific">Coccomyxa subellipsoidea (strain C-169)</name>
    <name type="common">Green microalga</name>
    <dbReference type="NCBI Taxonomy" id="574566"/>
    <lineage>
        <taxon>Eukaryota</taxon>
        <taxon>Viridiplantae</taxon>
        <taxon>Chlorophyta</taxon>
        <taxon>core chlorophytes</taxon>
        <taxon>Trebouxiophyceae</taxon>
        <taxon>Trebouxiophyceae incertae sedis</taxon>
        <taxon>Coccomyxaceae</taxon>
        <taxon>Coccomyxa</taxon>
        <taxon>Coccomyxa subellipsoidea</taxon>
    </lineage>
</organism>
<sequence>MRGLLALLALLGNLICPCHCLLGVSHRCCVSGWVVMACPGTLALGPGFPELTVPVHCVDPAV</sequence>
<dbReference type="RefSeq" id="XP_005650467.1">
    <property type="nucleotide sequence ID" value="XM_005650410.1"/>
</dbReference>
<dbReference type="KEGG" id="csl:COCSUDRAFT_33682"/>
<gene>
    <name evidence="3" type="ORF">COCSUDRAFT_32424</name>
    <name evidence="4" type="ORF">COCSUDRAFT_32522</name>
    <name evidence="2" type="ORF">COCSUDRAFT_33682</name>
</gene>
<keyword evidence="1" id="KW-0732">Signal</keyword>
<feature type="chain" id="PRO_5007667936" evidence="1">
    <location>
        <begin position="21"/>
        <end position="62"/>
    </location>
</feature>
<dbReference type="Proteomes" id="UP000007264">
    <property type="component" value="Unassembled WGS sequence"/>
</dbReference>
<evidence type="ECO:0000313" key="5">
    <source>
        <dbReference type="Proteomes" id="UP000007264"/>
    </source>
</evidence>
<dbReference type="KEGG" id="csl:COCSUDRAFT_32522"/>
<feature type="signal peptide" evidence="1">
    <location>
        <begin position="1"/>
        <end position="20"/>
    </location>
</feature>
<accession>I0YSX0</accession>
<dbReference type="AlphaFoldDB" id="I0YSX0"/>
<protein>
    <submittedName>
        <fullName evidence="2">Uncharacterized protein</fullName>
    </submittedName>
</protein>
<proteinExistence type="predicted"/>
<dbReference type="RefSeq" id="XP_005650767.1">
    <property type="nucleotide sequence ID" value="XM_005650710.1"/>
</dbReference>